<dbReference type="EMBL" id="MT143716">
    <property type="protein sequence ID" value="QJB01583.1"/>
    <property type="molecule type" value="Genomic_DNA"/>
</dbReference>
<keyword evidence="1" id="KW-0472">Membrane</keyword>
<evidence type="ECO:0000256" key="1">
    <source>
        <dbReference type="SAM" id="Phobius"/>
    </source>
</evidence>
<organism evidence="3">
    <name type="scientific">viral metagenome</name>
    <dbReference type="NCBI Taxonomy" id="1070528"/>
    <lineage>
        <taxon>unclassified sequences</taxon>
        <taxon>metagenomes</taxon>
        <taxon>organismal metagenomes</taxon>
    </lineage>
</organism>
<feature type="transmembrane region" description="Helical" evidence="1">
    <location>
        <begin position="6"/>
        <end position="28"/>
    </location>
</feature>
<evidence type="ECO:0000313" key="3">
    <source>
        <dbReference type="EMBL" id="QJB01583.1"/>
    </source>
</evidence>
<keyword evidence="1" id="KW-0812">Transmembrane</keyword>
<proteinExistence type="predicted"/>
<reference evidence="3" key="1">
    <citation type="submission" date="2020-03" db="EMBL/GenBank/DDBJ databases">
        <title>The deep terrestrial virosphere.</title>
        <authorList>
            <person name="Holmfeldt K."/>
            <person name="Nilsson E."/>
            <person name="Simone D."/>
            <person name="Lopez-Fernandez M."/>
            <person name="Wu X."/>
            <person name="de Brujin I."/>
            <person name="Lundin D."/>
            <person name="Andersson A."/>
            <person name="Bertilsson S."/>
            <person name="Dopson M."/>
        </authorList>
    </citation>
    <scope>NUCLEOTIDE SEQUENCE</scope>
    <source>
        <strain evidence="2">MM171A01690</strain>
        <strain evidence="3">MM171B02299</strain>
    </source>
</reference>
<evidence type="ECO:0000313" key="2">
    <source>
        <dbReference type="EMBL" id="QJA98622.1"/>
    </source>
</evidence>
<gene>
    <name evidence="2" type="ORF">MM171A01690_0011</name>
    <name evidence="3" type="ORF">MM171B02299_0009</name>
</gene>
<sequence length="98" mass="10207">MEVELINLGVSFAFGCVGAGSYAVLGYLNQMAKNKELKKKDIVPFDLQHFGITTVLGGFAGVALISFGMDVGSVEHLLTMAGAGATAKKVVGIISKLM</sequence>
<dbReference type="EMBL" id="MT143595">
    <property type="protein sequence ID" value="QJA98622.1"/>
    <property type="molecule type" value="Genomic_DNA"/>
</dbReference>
<accession>A0A6M3M782</accession>
<name>A0A6M3M782_9ZZZZ</name>
<keyword evidence="1" id="KW-1133">Transmembrane helix</keyword>
<feature type="transmembrane region" description="Helical" evidence="1">
    <location>
        <begin position="49"/>
        <end position="69"/>
    </location>
</feature>
<dbReference type="AlphaFoldDB" id="A0A6M3M782"/>
<protein>
    <submittedName>
        <fullName evidence="3">Uncharacterized protein</fullName>
    </submittedName>
</protein>